<feature type="signal peptide" evidence="2">
    <location>
        <begin position="1"/>
        <end position="20"/>
    </location>
</feature>
<proteinExistence type="predicted"/>
<dbReference type="AlphaFoldDB" id="A0A3P7IR08"/>
<evidence type="ECO:0000256" key="1">
    <source>
        <dbReference type="SAM" id="MobiDB-lite"/>
    </source>
</evidence>
<gene>
    <name evidence="3" type="ORF">SVUK_LOCUS4437</name>
</gene>
<keyword evidence="4" id="KW-1185">Reference proteome</keyword>
<name>A0A3P7IR08_STRVU</name>
<protein>
    <submittedName>
        <fullName evidence="3">Uncharacterized protein</fullName>
    </submittedName>
</protein>
<evidence type="ECO:0000313" key="3">
    <source>
        <dbReference type="EMBL" id="VDM69439.1"/>
    </source>
</evidence>
<feature type="region of interest" description="Disordered" evidence="1">
    <location>
        <begin position="140"/>
        <end position="170"/>
    </location>
</feature>
<evidence type="ECO:0000256" key="2">
    <source>
        <dbReference type="SAM" id="SignalP"/>
    </source>
</evidence>
<feature type="chain" id="PRO_5017923238" evidence="2">
    <location>
        <begin position="21"/>
        <end position="170"/>
    </location>
</feature>
<dbReference type="EMBL" id="UYYB01012241">
    <property type="protein sequence ID" value="VDM69439.1"/>
    <property type="molecule type" value="Genomic_DNA"/>
</dbReference>
<reference evidence="3 4" key="1">
    <citation type="submission" date="2018-11" db="EMBL/GenBank/DDBJ databases">
        <authorList>
            <consortium name="Pathogen Informatics"/>
        </authorList>
    </citation>
    <scope>NUCLEOTIDE SEQUENCE [LARGE SCALE GENOMIC DNA]</scope>
</reference>
<sequence length="170" mass="18919">MKVTVLVLVSSLHIFAFNLSRNHSRRVVAEKQSGHPQKKTLHSSKLPLATWNDEEGLFSKDADNENVDEKMIKKSRTKLEAGPRNQNYYAHGNVDMDDEASRNVLQSLISSVLGVRGEAVPKYPPTAIIVVYGKSQESQLISPKKGKNGNGKWHRSRGPFGKTEKNGNII</sequence>
<keyword evidence="2" id="KW-0732">Signal</keyword>
<feature type="compositionally biased region" description="Basic residues" evidence="1">
    <location>
        <begin position="144"/>
        <end position="157"/>
    </location>
</feature>
<organism evidence="3 4">
    <name type="scientific">Strongylus vulgaris</name>
    <name type="common">Blood worm</name>
    <dbReference type="NCBI Taxonomy" id="40348"/>
    <lineage>
        <taxon>Eukaryota</taxon>
        <taxon>Metazoa</taxon>
        <taxon>Ecdysozoa</taxon>
        <taxon>Nematoda</taxon>
        <taxon>Chromadorea</taxon>
        <taxon>Rhabditida</taxon>
        <taxon>Rhabditina</taxon>
        <taxon>Rhabditomorpha</taxon>
        <taxon>Strongyloidea</taxon>
        <taxon>Strongylidae</taxon>
        <taxon>Strongylus</taxon>
    </lineage>
</organism>
<accession>A0A3P7IR08</accession>
<dbReference type="Proteomes" id="UP000270094">
    <property type="component" value="Unassembled WGS sequence"/>
</dbReference>
<evidence type="ECO:0000313" key="4">
    <source>
        <dbReference type="Proteomes" id="UP000270094"/>
    </source>
</evidence>